<dbReference type="InterPro" id="IPR010730">
    <property type="entry name" value="HET"/>
</dbReference>
<feature type="domain" description="Heterokaryon incompatibility" evidence="2">
    <location>
        <begin position="158"/>
        <end position="312"/>
    </location>
</feature>
<feature type="region of interest" description="Disordered" evidence="1">
    <location>
        <begin position="563"/>
        <end position="607"/>
    </location>
</feature>
<evidence type="ECO:0000313" key="3">
    <source>
        <dbReference type="EMBL" id="KAG4416255.1"/>
    </source>
</evidence>
<dbReference type="Proteomes" id="UP000664132">
    <property type="component" value="Unassembled WGS sequence"/>
</dbReference>
<evidence type="ECO:0000256" key="1">
    <source>
        <dbReference type="SAM" id="MobiDB-lite"/>
    </source>
</evidence>
<dbReference type="AlphaFoldDB" id="A0A8H7TBW9"/>
<feature type="compositionally biased region" description="Low complexity" evidence="1">
    <location>
        <begin position="577"/>
        <end position="587"/>
    </location>
</feature>
<name>A0A8H7TBW9_9HELO</name>
<dbReference type="Pfam" id="PF06985">
    <property type="entry name" value="HET"/>
    <property type="match status" value="1"/>
</dbReference>
<proteinExistence type="predicted"/>
<dbReference type="PANTHER" id="PTHR33112:SF16">
    <property type="entry name" value="HETEROKARYON INCOMPATIBILITY DOMAIN-CONTAINING PROTEIN"/>
    <property type="match status" value="1"/>
</dbReference>
<sequence length="705" mass="80300">MVLKYKPPPKHAMTAIYFQVGVTPENDFDYHSIDVDFQFQLPGGGSGGGKFTFVAISDTGNSTENNMVEIGDRFEKSVNLYPGHIYQRSPFDVTSTGSKGCLAQAREWVQQCDQGHKLCQREPSTRRKLPSRLIWIDPSQKLPLQLRETKSLHPKTHYMSLSHSWGPNPFIELRTENLDSFKNSIPFNKLTKTFKDATSITRAMGIKYLWIDSLCIIQKDPVDWAKESLTMGDVYTNSYCNIAATYAVDGTVGCFSERREIEISGLVINIPKRRGRNVSLFKSGHYAFRDKELWENEITHSPLLKRAWVYQERVLSPRILHFTERRLFFECQQSRTGEFFRSELEPTQQEKDDVWNLGDGMKEGLYAMLHEARSIEPVDDEAVFRRRLIAGVAWIYMVNNYSTCDLTRESDRLVAIAGLAAALQPLMHCRYVAGIWEDNVIPQLLWFREPGEFVQLQSKLMQPPSWSWASRPGKVILMDKRVYEIGKLLRFTPDERAEASDSQPLVKILDIHILNKGENPMGEVISGCLKVRGRLVPLQVNPCTVLKQSADFRIRGVKFDLFPDNPTKPDESDSDADAASSSSSYSSGDEIAGPYSRQTPTGQPSRRYARSARTTELGTFVFAPFEITCNPGTRHNSLRGLLLKRVGRVRGQYERVGQIMGSDKIASIAWFCDPYKRDKHERRLMTSDLYQSCDKIGDLCTYTII</sequence>
<evidence type="ECO:0000259" key="2">
    <source>
        <dbReference type="Pfam" id="PF06985"/>
    </source>
</evidence>
<organism evidence="3 4">
    <name type="scientific">Cadophora malorum</name>
    <dbReference type="NCBI Taxonomy" id="108018"/>
    <lineage>
        <taxon>Eukaryota</taxon>
        <taxon>Fungi</taxon>
        <taxon>Dikarya</taxon>
        <taxon>Ascomycota</taxon>
        <taxon>Pezizomycotina</taxon>
        <taxon>Leotiomycetes</taxon>
        <taxon>Helotiales</taxon>
        <taxon>Ploettnerulaceae</taxon>
        <taxon>Cadophora</taxon>
    </lineage>
</organism>
<dbReference type="OrthoDB" id="2958217at2759"/>
<gene>
    <name evidence="3" type="ORF">IFR04_010601</name>
</gene>
<keyword evidence="4" id="KW-1185">Reference proteome</keyword>
<evidence type="ECO:0000313" key="4">
    <source>
        <dbReference type="Proteomes" id="UP000664132"/>
    </source>
</evidence>
<comment type="caution">
    <text evidence="3">The sequence shown here is derived from an EMBL/GenBank/DDBJ whole genome shotgun (WGS) entry which is preliminary data.</text>
</comment>
<reference evidence="3" key="1">
    <citation type="submission" date="2021-02" db="EMBL/GenBank/DDBJ databases">
        <title>Genome sequence Cadophora malorum strain M34.</title>
        <authorList>
            <person name="Stefanovic E."/>
            <person name="Vu D."/>
            <person name="Scully C."/>
            <person name="Dijksterhuis J."/>
            <person name="Roader J."/>
            <person name="Houbraken J."/>
        </authorList>
    </citation>
    <scope>NUCLEOTIDE SEQUENCE</scope>
    <source>
        <strain evidence="3">M34</strain>
    </source>
</reference>
<dbReference type="EMBL" id="JAFJYH010000192">
    <property type="protein sequence ID" value="KAG4416255.1"/>
    <property type="molecule type" value="Genomic_DNA"/>
</dbReference>
<dbReference type="PANTHER" id="PTHR33112">
    <property type="entry name" value="DOMAIN PROTEIN, PUTATIVE-RELATED"/>
    <property type="match status" value="1"/>
</dbReference>
<protein>
    <recommendedName>
        <fullName evidence="2">Heterokaryon incompatibility domain-containing protein</fullName>
    </recommendedName>
</protein>
<accession>A0A8H7TBW9</accession>